<accession>A0AAV5GT98</accession>
<gene>
    <name evidence="2" type="ORF">Rhopal_005779-T1</name>
</gene>
<proteinExistence type="predicted"/>
<reference evidence="2 3" key="1">
    <citation type="submission" date="2021-12" db="EMBL/GenBank/DDBJ databases">
        <title>High titer production of polyol ester of fatty acids by Rhodotorula paludigena BS15 towards product separation-free biomass refinery.</title>
        <authorList>
            <person name="Mano J."/>
            <person name="Ono H."/>
            <person name="Tanaka T."/>
            <person name="Naito K."/>
            <person name="Sushida H."/>
            <person name="Ike M."/>
            <person name="Tokuyasu K."/>
            <person name="Kitaoka M."/>
        </authorList>
    </citation>
    <scope>NUCLEOTIDE SEQUENCE [LARGE SCALE GENOMIC DNA]</scope>
    <source>
        <strain evidence="2 3">BS15</strain>
    </source>
</reference>
<comment type="caution">
    <text evidence="2">The sequence shown here is derived from an EMBL/GenBank/DDBJ whole genome shotgun (WGS) entry which is preliminary data.</text>
</comment>
<dbReference type="Proteomes" id="UP001342314">
    <property type="component" value="Unassembled WGS sequence"/>
</dbReference>
<feature type="region of interest" description="Disordered" evidence="1">
    <location>
        <begin position="350"/>
        <end position="403"/>
    </location>
</feature>
<evidence type="ECO:0008006" key="4">
    <source>
        <dbReference type="Google" id="ProtNLM"/>
    </source>
</evidence>
<evidence type="ECO:0000256" key="1">
    <source>
        <dbReference type="SAM" id="MobiDB-lite"/>
    </source>
</evidence>
<dbReference type="AlphaFoldDB" id="A0AAV5GT98"/>
<feature type="compositionally biased region" description="Low complexity" evidence="1">
    <location>
        <begin position="123"/>
        <end position="146"/>
    </location>
</feature>
<feature type="region of interest" description="Disordered" evidence="1">
    <location>
        <begin position="123"/>
        <end position="162"/>
    </location>
</feature>
<name>A0AAV5GT98_9BASI</name>
<feature type="region of interest" description="Disordered" evidence="1">
    <location>
        <begin position="491"/>
        <end position="518"/>
    </location>
</feature>
<feature type="region of interest" description="Disordered" evidence="1">
    <location>
        <begin position="203"/>
        <end position="241"/>
    </location>
</feature>
<feature type="compositionally biased region" description="Basic and acidic residues" evidence="1">
    <location>
        <begin position="203"/>
        <end position="214"/>
    </location>
</feature>
<dbReference type="EMBL" id="BQKY01000012">
    <property type="protein sequence ID" value="GJN92741.1"/>
    <property type="molecule type" value="Genomic_DNA"/>
</dbReference>
<feature type="compositionally biased region" description="Acidic residues" evidence="1">
    <location>
        <begin position="356"/>
        <end position="372"/>
    </location>
</feature>
<keyword evidence="3" id="KW-1185">Reference proteome</keyword>
<organism evidence="2 3">
    <name type="scientific">Rhodotorula paludigena</name>
    <dbReference type="NCBI Taxonomy" id="86838"/>
    <lineage>
        <taxon>Eukaryota</taxon>
        <taxon>Fungi</taxon>
        <taxon>Dikarya</taxon>
        <taxon>Basidiomycota</taxon>
        <taxon>Pucciniomycotina</taxon>
        <taxon>Microbotryomycetes</taxon>
        <taxon>Sporidiobolales</taxon>
        <taxon>Sporidiobolaceae</taxon>
        <taxon>Rhodotorula</taxon>
    </lineage>
</organism>
<evidence type="ECO:0000313" key="3">
    <source>
        <dbReference type="Proteomes" id="UP001342314"/>
    </source>
</evidence>
<feature type="region of interest" description="Disordered" evidence="1">
    <location>
        <begin position="1"/>
        <end position="40"/>
    </location>
</feature>
<evidence type="ECO:0000313" key="2">
    <source>
        <dbReference type="EMBL" id="GJN92741.1"/>
    </source>
</evidence>
<protein>
    <recommendedName>
        <fullName evidence="4">Proteophosphoglycan ppg4</fullName>
    </recommendedName>
</protein>
<sequence>MLGATFSPPFKRSPDFKPADAPSRKAPRLEPSTASTALPASQIRKPKLAAVFRKAHERDPEPLRAAESAFVDTQFEVEDAASYHDALLLLEGLANRLNHPTRHQIRLLLSLSLFPLLFRPPTQSSSTFPSSRAAGPSTSTASSGPSNPRTRLVPHHTDPLGPVSHRTVREHARALLADVLGAQSGADLVGDAVRGYGLPGEARVARDKKAAEKKGKGKGKARAGASGEDPDAEAPHEGGAHDPLVAAANRMLDADDLWDVLGGTTARKERLWSKDRPVVEVGGWELLRVLVRAWEDEHGRKERQAADDGAGARPAPLSLLRYFRPSASSPSMCALSSKALDTVFWAFSDEAHPDGDSDEDDESQGSEADSLEEEMRSATKGSKRAGERAAKGEQAREDDGTDLGDKREVAVRLLKLIGASAVDGYFDASSTVSEIVGRMKGLSQAAFLSFIELVALVPTAKVFTARLLAAYLEAQSHAPSHTAHLHPALAALPSSQPTNGTNGPPSPRKLSVGGGAATAASQQRKGTAALAPYWRLPTLSSPLGKGDAGAGASPELLALFARLPIEVPLPPSSSSSSTSAGKAKLPRSFFRAGKMSARHRCVKEALAEVLEELEMEREGREEGEAVGERAARAWEEVRGVMDRVEETVQEAKRRVEEQ</sequence>
<feature type="compositionally biased region" description="Basic and acidic residues" evidence="1">
    <location>
        <begin position="384"/>
        <end position="403"/>
    </location>
</feature>